<feature type="compositionally biased region" description="Polar residues" evidence="1">
    <location>
        <begin position="1"/>
        <end position="10"/>
    </location>
</feature>
<proteinExistence type="predicted"/>
<evidence type="ECO:0000313" key="2">
    <source>
        <dbReference type="EMBL" id="OWZ23628.1"/>
    </source>
</evidence>
<accession>A0A225X302</accession>
<reference evidence="3" key="1">
    <citation type="submission" date="2017-03" db="EMBL/GenBank/DDBJ databases">
        <title>Phytopthora megakarya and P. palmivora, two closely related causual agents of cacao black pod achieved similar genome size and gene model numbers by different mechanisms.</title>
        <authorList>
            <person name="Ali S."/>
            <person name="Shao J."/>
            <person name="Larry D.J."/>
            <person name="Kronmiller B."/>
            <person name="Shen D."/>
            <person name="Strem M.D."/>
            <person name="Melnick R.L."/>
            <person name="Guiltinan M.J."/>
            <person name="Tyler B.M."/>
            <person name="Meinhardt L.W."/>
            <person name="Bailey B.A."/>
        </authorList>
    </citation>
    <scope>NUCLEOTIDE SEQUENCE [LARGE SCALE GENOMIC DNA]</scope>
    <source>
        <strain evidence="3">zdho120</strain>
    </source>
</reference>
<dbReference type="OrthoDB" id="10307852at2759"/>
<protein>
    <recommendedName>
        <fullName evidence="4">Eukaryotic/viral aspartic protease</fullName>
    </recommendedName>
</protein>
<dbReference type="EMBL" id="NBNE01000053">
    <property type="protein sequence ID" value="OWZ23628.1"/>
    <property type="molecule type" value="Genomic_DNA"/>
</dbReference>
<keyword evidence="3" id="KW-1185">Reference proteome</keyword>
<organism evidence="2 3">
    <name type="scientific">Phytophthora megakarya</name>
    <dbReference type="NCBI Taxonomy" id="4795"/>
    <lineage>
        <taxon>Eukaryota</taxon>
        <taxon>Sar</taxon>
        <taxon>Stramenopiles</taxon>
        <taxon>Oomycota</taxon>
        <taxon>Peronosporomycetes</taxon>
        <taxon>Peronosporales</taxon>
        <taxon>Peronosporaceae</taxon>
        <taxon>Phytophthora</taxon>
    </lineage>
</organism>
<dbReference type="Proteomes" id="UP000198211">
    <property type="component" value="Unassembled WGS sequence"/>
</dbReference>
<gene>
    <name evidence="2" type="ORF">PHMEG_0001480</name>
</gene>
<feature type="region of interest" description="Disordered" evidence="1">
    <location>
        <begin position="1"/>
        <end position="25"/>
    </location>
</feature>
<name>A0A225X302_9STRA</name>
<sequence length="244" mass="28095">MVPLTKASTASDDERYGTHVTGGPTEDLRIPGHEWREFRLPRLRPSYEVWIRRTSRLVPTVTKYRRGQPTWIRLTNITQKPARCARHDAVVFGHTRLTSNNYKDWQVLAYAEGRDVTLFEHIREVGVRTTTTDEQVGVSHIKTYTSEGGLRVEFIGTTVDRPYRSWRANDRYSSPSGVVGRWCKWMRRKKGRSRPPNRGLGRKLDAAYVSVMHEITDEVKTGRPNVRNFVLSEDQSAKLAEALN</sequence>
<dbReference type="AlphaFoldDB" id="A0A225X302"/>
<evidence type="ECO:0008006" key="4">
    <source>
        <dbReference type="Google" id="ProtNLM"/>
    </source>
</evidence>
<comment type="caution">
    <text evidence="2">The sequence shown here is derived from an EMBL/GenBank/DDBJ whole genome shotgun (WGS) entry which is preliminary data.</text>
</comment>
<evidence type="ECO:0000256" key="1">
    <source>
        <dbReference type="SAM" id="MobiDB-lite"/>
    </source>
</evidence>
<evidence type="ECO:0000313" key="3">
    <source>
        <dbReference type="Proteomes" id="UP000198211"/>
    </source>
</evidence>